<reference evidence="2 3" key="1">
    <citation type="submission" date="2018-12" db="EMBL/GenBank/DDBJ databases">
        <title>Complete Genome Sequence of Glutamicibacter creatinolyticus strain LGCM259,isolated from an abscess of a 12-year-old mare in Italy.</title>
        <authorList>
            <person name="Santos R.G."/>
            <person name="Silva A.L."/>
            <person name="Seyffert N."/>
            <person name="Castro T.L.P."/>
            <person name="Attili A.R."/>
            <person name="Rifici C."/>
            <person name="Mazzullo G."/>
            <person name="Brenig B."/>
            <person name="Venanzi F."/>
            <person name="Azevedo V."/>
        </authorList>
    </citation>
    <scope>NUCLEOTIDE SEQUENCE [LARGE SCALE GENOMIC DNA]</scope>
    <source>
        <strain evidence="2 3">LGCM 259</strain>
    </source>
</reference>
<feature type="domain" description="Ig-like" evidence="1">
    <location>
        <begin position="86"/>
        <end position="130"/>
    </location>
</feature>
<evidence type="ECO:0000259" key="1">
    <source>
        <dbReference type="PROSITE" id="PS50835"/>
    </source>
</evidence>
<keyword evidence="3" id="KW-1185">Reference proteome</keyword>
<organism evidence="2 3">
    <name type="scientific">Glutamicibacter creatinolyticus</name>
    <dbReference type="NCBI Taxonomy" id="162496"/>
    <lineage>
        <taxon>Bacteria</taxon>
        <taxon>Bacillati</taxon>
        <taxon>Actinomycetota</taxon>
        <taxon>Actinomycetes</taxon>
        <taxon>Micrococcales</taxon>
        <taxon>Micrococcaceae</taxon>
        <taxon>Glutamicibacter</taxon>
    </lineage>
</organism>
<protein>
    <recommendedName>
        <fullName evidence="1">Ig-like domain-containing protein</fullName>
    </recommendedName>
</protein>
<gene>
    <name evidence="2" type="ORF">GcLGCM259_1798</name>
</gene>
<name>A0A5B7WTU3_9MICC</name>
<dbReference type="PROSITE" id="PS50835">
    <property type="entry name" value="IG_LIKE"/>
    <property type="match status" value="1"/>
</dbReference>
<dbReference type="Proteomes" id="UP000307000">
    <property type="component" value="Chromosome"/>
</dbReference>
<dbReference type="EMBL" id="CP034412">
    <property type="protein sequence ID" value="QCY47516.1"/>
    <property type="molecule type" value="Genomic_DNA"/>
</dbReference>
<dbReference type="InterPro" id="IPR007110">
    <property type="entry name" value="Ig-like_dom"/>
</dbReference>
<evidence type="ECO:0000313" key="3">
    <source>
        <dbReference type="Proteomes" id="UP000307000"/>
    </source>
</evidence>
<dbReference type="AlphaFoldDB" id="A0A5B7WTU3"/>
<evidence type="ECO:0000313" key="2">
    <source>
        <dbReference type="EMBL" id="QCY47516.1"/>
    </source>
</evidence>
<dbReference type="RefSeq" id="WP_138926442.1">
    <property type="nucleotide sequence ID" value="NZ_CP034412.1"/>
</dbReference>
<dbReference type="KEGG" id="gcr:GcLGCM259_1798"/>
<sequence length="148" mass="16154">MTQHTQPQLSGELAKYSDIELTTELFRRAEQREHEAAVARATVILRDMPEVLDPKWTVNKLCAVAVEHGLPATATFAAWEKLTTKPASKSIPDVLGSNAFQPGDRVAFSFDCNATGTVTTVTDQEVRVKWDDCGLETPTDPAELVAVA</sequence>
<proteinExistence type="predicted"/>
<accession>A0A5B7WTU3</accession>